<evidence type="ECO:0000313" key="4">
    <source>
        <dbReference type="Proteomes" id="UP000751190"/>
    </source>
</evidence>
<name>A0A8J5XBN9_DIALT</name>
<dbReference type="Gene3D" id="3.40.50.300">
    <property type="entry name" value="P-loop containing nucleotide triphosphate hydrolases"/>
    <property type="match status" value="1"/>
</dbReference>
<gene>
    <name evidence="3" type="ORF">KFE25_003008</name>
</gene>
<protein>
    <submittedName>
        <fullName evidence="3">Uncharacterized protein</fullName>
    </submittedName>
</protein>
<dbReference type="InterPro" id="IPR051783">
    <property type="entry name" value="NAD(P)-dependent_oxidoreduct"/>
</dbReference>
<dbReference type="InterPro" id="IPR027417">
    <property type="entry name" value="P-loop_NTPase"/>
</dbReference>
<dbReference type="EMBL" id="JAGTXO010000010">
    <property type="protein sequence ID" value="KAG8465701.1"/>
    <property type="molecule type" value="Genomic_DNA"/>
</dbReference>
<feature type="region of interest" description="Disordered" evidence="2">
    <location>
        <begin position="124"/>
        <end position="143"/>
    </location>
</feature>
<keyword evidence="1" id="KW-0175">Coiled coil</keyword>
<sequence length="671" mass="72797">MADDEEEVIPKKPILVLGAGGFVGSAIAKAFVTAEDEEGWEVTGTLRAGTAKPKWITHVIEPVDTALLEAIKRSSVIVLDLVSEPVASEQVLQLLATLAADGGDESDAERVVIGVSTIMTWARTSPSPAEEEGGEAPPLTEEEYKRRRPHVNFRDQHTLEKLLVRSGSESVRTAVVCAGLLYGGAEELFHPLFKAAWHNQPLPLLSLNGDGANILPTLHIADLCSVVLKVAAGEGPQYLVAVDQAREQTLRKVTDAIAKHLGTGEVVPMHRDDVLLDKDVDYFQLDLRIAPTSVLDMGFTWASRSGLARGAAKVVAEYRVERRILPLKVLLTGPLAGVAGCFESEVAAALAAEYKVAHVTASSLVAAVLVEQSELADKVRAAKAADKQHTGALPDELMAQLVRAKLNSTGCTNQGWVLDGFPQTLPQLKLIAPEKESDADEEVEAEEEADEGEEETERPKPPADLTPESIIVVRMPDTQLKARVQSMSQPQVEATGMTAELLLKRMQAYAQAAAPEGPNNVLTHKALAQVEPLELAHDDASIETSLSRARIYLGRPRNYGPTAAEVAAKAERLEALRVEAEANAAKLEAERLAEEKDERDKLRAAEQLRIAERQQHEKALLESRSAPLRAYLMAEVIPTLTEGLIEVTKVRPEDPVDFLAEWIFKNNPVLD</sequence>
<feature type="compositionally biased region" description="Acidic residues" evidence="2">
    <location>
        <begin position="437"/>
        <end position="456"/>
    </location>
</feature>
<dbReference type="InterPro" id="IPR007858">
    <property type="entry name" value="Dpy-30_motif"/>
</dbReference>
<accession>A0A8J5XBN9</accession>
<proteinExistence type="predicted"/>
<dbReference type="Gene3D" id="3.40.50.720">
    <property type="entry name" value="NAD(P)-binding Rossmann-like Domain"/>
    <property type="match status" value="1"/>
</dbReference>
<feature type="coiled-coil region" evidence="1">
    <location>
        <begin position="563"/>
        <end position="605"/>
    </location>
</feature>
<dbReference type="SUPFAM" id="SSF52540">
    <property type="entry name" value="P-loop containing nucleoside triphosphate hydrolases"/>
    <property type="match status" value="1"/>
</dbReference>
<dbReference type="Pfam" id="PF00406">
    <property type="entry name" value="ADK"/>
    <property type="match status" value="1"/>
</dbReference>
<dbReference type="Pfam" id="PF05186">
    <property type="entry name" value="Dpy-30"/>
    <property type="match status" value="1"/>
</dbReference>
<organism evidence="3 4">
    <name type="scientific">Diacronema lutheri</name>
    <name type="common">Unicellular marine alga</name>
    <name type="synonym">Monochrysis lutheri</name>
    <dbReference type="NCBI Taxonomy" id="2081491"/>
    <lineage>
        <taxon>Eukaryota</taxon>
        <taxon>Haptista</taxon>
        <taxon>Haptophyta</taxon>
        <taxon>Pavlovophyceae</taxon>
        <taxon>Pavlovales</taxon>
        <taxon>Pavlovaceae</taxon>
        <taxon>Diacronema</taxon>
    </lineage>
</organism>
<comment type="caution">
    <text evidence="3">The sequence shown here is derived from an EMBL/GenBank/DDBJ whole genome shotgun (WGS) entry which is preliminary data.</text>
</comment>
<dbReference type="CDD" id="cd22967">
    <property type="entry name" value="DD_AK7"/>
    <property type="match status" value="1"/>
</dbReference>
<dbReference type="InterPro" id="IPR036291">
    <property type="entry name" value="NAD(P)-bd_dom_sf"/>
</dbReference>
<dbReference type="PANTHER" id="PTHR48079">
    <property type="entry name" value="PROTEIN YEEZ"/>
    <property type="match status" value="1"/>
</dbReference>
<dbReference type="OrthoDB" id="10262413at2759"/>
<keyword evidence="4" id="KW-1185">Reference proteome</keyword>
<dbReference type="PANTHER" id="PTHR48079:SF6">
    <property type="entry name" value="NAD(P)-BINDING DOMAIN-CONTAINING PROTEIN-RELATED"/>
    <property type="match status" value="1"/>
</dbReference>
<reference evidence="3" key="1">
    <citation type="submission" date="2021-05" db="EMBL/GenBank/DDBJ databases">
        <title>The genome of the haptophyte Pavlova lutheri (Diacronema luteri, Pavlovales) - a model for lipid biosynthesis in eukaryotic algae.</title>
        <authorList>
            <person name="Hulatt C.J."/>
            <person name="Posewitz M.C."/>
        </authorList>
    </citation>
    <scope>NUCLEOTIDE SEQUENCE</scope>
    <source>
        <strain evidence="3">NIVA-4/92</strain>
    </source>
</reference>
<evidence type="ECO:0000256" key="2">
    <source>
        <dbReference type="SAM" id="MobiDB-lite"/>
    </source>
</evidence>
<dbReference type="Proteomes" id="UP000751190">
    <property type="component" value="Unassembled WGS sequence"/>
</dbReference>
<dbReference type="SUPFAM" id="SSF51735">
    <property type="entry name" value="NAD(P)-binding Rossmann-fold domains"/>
    <property type="match status" value="1"/>
</dbReference>
<dbReference type="InterPro" id="IPR047499">
    <property type="entry name" value="DD_AK7"/>
</dbReference>
<evidence type="ECO:0000256" key="1">
    <source>
        <dbReference type="SAM" id="Coils"/>
    </source>
</evidence>
<dbReference type="GO" id="GO:0004029">
    <property type="term" value="F:aldehyde dehydrogenase (NAD+) activity"/>
    <property type="evidence" value="ECO:0007669"/>
    <property type="project" value="TreeGrafter"/>
</dbReference>
<dbReference type="OMA" id="GHVEDDF"/>
<evidence type="ECO:0000313" key="3">
    <source>
        <dbReference type="EMBL" id="KAG8465701.1"/>
    </source>
</evidence>
<feature type="region of interest" description="Disordered" evidence="2">
    <location>
        <begin position="433"/>
        <end position="466"/>
    </location>
</feature>
<dbReference type="Gene3D" id="1.20.890.10">
    <property type="entry name" value="cAMP-dependent protein kinase regulatory subunit, dimerization-anchoring domain"/>
    <property type="match status" value="1"/>
</dbReference>
<dbReference type="GO" id="GO:0005737">
    <property type="term" value="C:cytoplasm"/>
    <property type="evidence" value="ECO:0007669"/>
    <property type="project" value="TreeGrafter"/>
</dbReference>
<dbReference type="AlphaFoldDB" id="A0A8J5XBN9"/>